<evidence type="ECO:0000313" key="4">
    <source>
        <dbReference type="Proteomes" id="UP000243688"/>
    </source>
</evidence>
<dbReference type="Proteomes" id="UP000243688">
    <property type="component" value="Unassembled WGS sequence"/>
</dbReference>
<dbReference type="EMBL" id="MOXJ01000055">
    <property type="protein sequence ID" value="PDO09235.1"/>
    <property type="molecule type" value="Genomic_DNA"/>
</dbReference>
<dbReference type="AlphaFoldDB" id="A0A2A6DWX5"/>
<sequence>MTDLNFTAYDIALVPAIVGLVSLIRTFGVPPRWLPLIAMALGQIAAFVYVEPVDPKEAVLAGIVMGLAAIGMWSGVKNTVFPGGNTGGPVDSAVPANPSAPAGSSGESDTPGVGR</sequence>
<protein>
    <recommendedName>
        <fullName evidence="5">Holin</fullName>
    </recommendedName>
</protein>
<evidence type="ECO:0000256" key="2">
    <source>
        <dbReference type="SAM" id="Phobius"/>
    </source>
</evidence>
<gene>
    <name evidence="3" type="ORF">BLM47_13700</name>
</gene>
<reference evidence="3 4" key="1">
    <citation type="submission" date="2016-12" db="EMBL/GenBank/DDBJ databases">
        <title>Candidatus Reconcilibacillus cellulovorans genome.</title>
        <authorList>
            <person name="Kolinko S."/>
            <person name="Wu Y.-W."/>
            <person name="Tachea F."/>
            <person name="Denzel E."/>
            <person name="Hiras J."/>
            <person name="Baecker N."/>
            <person name="Chan L.J."/>
            <person name="Eichorst S.A."/>
            <person name="Frey D."/>
            <person name="Adams P.D."/>
            <person name="Pray T."/>
            <person name="Tanjore D."/>
            <person name="Petzold C.J."/>
            <person name="Gladden J.M."/>
            <person name="Simmons B.A."/>
            <person name="Singer S.W."/>
        </authorList>
    </citation>
    <scope>NUCLEOTIDE SEQUENCE [LARGE SCALE GENOMIC DNA]</scope>
    <source>
        <strain evidence="3">JTherm</strain>
    </source>
</reference>
<evidence type="ECO:0008006" key="5">
    <source>
        <dbReference type="Google" id="ProtNLM"/>
    </source>
</evidence>
<feature type="transmembrane region" description="Helical" evidence="2">
    <location>
        <begin position="58"/>
        <end position="76"/>
    </location>
</feature>
<comment type="caution">
    <text evidence="3">The sequence shown here is derived from an EMBL/GenBank/DDBJ whole genome shotgun (WGS) entry which is preliminary data.</text>
</comment>
<keyword evidence="2" id="KW-0472">Membrane</keyword>
<keyword evidence="2" id="KW-1133">Transmembrane helix</keyword>
<evidence type="ECO:0000313" key="3">
    <source>
        <dbReference type="EMBL" id="PDO09235.1"/>
    </source>
</evidence>
<evidence type="ECO:0000256" key="1">
    <source>
        <dbReference type="SAM" id="MobiDB-lite"/>
    </source>
</evidence>
<accession>A0A2A6DWX5</accession>
<feature type="region of interest" description="Disordered" evidence="1">
    <location>
        <begin position="87"/>
        <end position="115"/>
    </location>
</feature>
<feature type="transmembrane region" description="Helical" evidence="2">
    <location>
        <begin position="6"/>
        <end position="24"/>
    </location>
</feature>
<feature type="transmembrane region" description="Helical" evidence="2">
    <location>
        <begin position="33"/>
        <end position="52"/>
    </location>
</feature>
<proteinExistence type="predicted"/>
<keyword evidence="2" id="KW-0812">Transmembrane</keyword>
<name>A0A2A6DWX5_9BACL</name>
<organism evidence="3 4">
    <name type="scientific">Candidatus Reconcilbacillus cellulovorans</name>
    <dbReference type="NCBI Taxonomy" id="1906605"/>
    <lineage>
        <taxon>Bacteria</taxon>
        <taxon>Bacillati</taxon>
        <taxon>Bacillota</taxon>
        <taxon>Bacilli</taxon>
        <taxon>Bacillales</taxon>
        <taxon>Paenibacillaceae</taxon>
        <taxon>Candidatus Reconcilbacillus</taxon>
    </lineage>
</organism>